<keyword evidence="2 11" id="KW-0808">Transferase</keyword>
<keyword evidence="15" id="KW-1185">Reference proteome</keyword>
<evidence type="ECO:0000256" key="11">
    <source>
        <dbReference type="RuleBase" id="RU079119"/>
    </source>
</evidence>
<dbReference type="Pfam" id="PF01529">
    <property type="entry name" value="DHHC"/>
    <property type="match status" value="1"/>
</dbReference>
<feature type="transmembrane region" description="Helical" evidence="11">
    <location>
        <begin position="524"/>
        <end position="546"/>
    </location>
</feature>
<evidence type="ECO:0000256" key="1">
    <source>
        <dbReference type="ARBA" id="ARBA00004127"/>
    </source>
</evidence>
<evidence type="ECO:0000256" key="5">
    <source>
        <dbReference type="ARBA" id="ARBA00023136"/>
    </source>
</evidence>
<feature type="transmembrane region" description="Helical" evidence="11">
    <location>
        <begin position="334"/>
        <end position="352"/>
    </location>
</feature>
<dbReference type="PANTHER" id="PTHR22883">
    <property type="entry name" value="ZINC FINGER DHHC DOMAIN CONTAINING PROTEIN"/>
    <property type="match status" value="1"/>
</dbReference>
<dbReference type="Proteomes" id="UP001140453">
    <property type="component" value="Unassembled WGS sequence"/>
</dbReference>
<dbReference type="OrthoDB" id="9909019at2759"/>
<dbReference type="PROSITE" id="PS50216">
    <property type="entry name" value="DHHC"/>
    <property type="match status" value="1"/>
</dbReference>
<dbReference type="PANTHER" id="PTHR22883:SF43">
    <property type="entry name" value="PALMITOYLTRANSFERASE APP"/>
    <property type="match status" value="1"/>
</dbReference>
<feature type="compositionally biased region" description="Polar residues" evidence="12">
    <location>
        <begin position="242"/>
        <end position="267"/>
    </location>
</feature>
<comment type="caution">
    <text evidence="14">The sequence shown here is derived from an EMBL/GenBank/DDBJ whole genome shotgun (WGS) entry which is preliminary data.</text>
</comment>
<feature type="transmembrane region" description="Helical" evidence="11">
    <location>
        <begin position="479"/>
        <end position="504"/>
    </location>
</feature>
<dbReference type="GO" id="GO:0006612">
    <property type="term" value="P:protein targeting to membrane"/>
    <property type="evidence" value="ECO:0007669"/>
    <property type="project" value="TreeGrafter"/>
</dbReference>
<name>A0A9W8YMB1_9PEZI</name>
<feature type="compositionally biased region" description="Polar residues" evidence="12">
    <location>
        <begin position="201"/>
        <end position="214"/>
    </location>
</feature>
<evidence type="ECO:0000256" key="6">
    <source>
        <dbReference type="ARBA" id="ARBA00023139"/>
    </source>
</evidence>
<evidence type="ECO:0000256" key="3">
    <source>
        <dbReference type="ARBA" id="ARBA00022692"/>
    </source>
</evidence>
<comment type="catalytic activity">
    <reaction evidence="10 11">
        <text>L-cysteinyl-[protein] + hexadecanoyl-CoA = S-hexadecanoyl-L-cysteinyl-[protein] + CoA</text>
        <dbReference type="Rhea" id="RHEA:36683"/>
        <dbReference type="Rhea" id="RHEA-COMP:10131"/>
        <dbReference type="Rhea" id="RHEA-COMP:11032"/>
        <dbReference type="ChEBI" id="CHEBI:29950"/>
        <dbReference type="ChEBI" id="CHEBI:57287"/>
        <dbReference type="ChEBI" id="CHEBI:57379"/>
        <dbReference type="ChEBI" id="CHEBI:74151"/>
        <dbReference type="EC" id="2.3.1.225"/>
    </reaction>
</comment>
<comment type="similarity">
    <text evidence="9">Belongs to the DHHC palmitoyltransferase family. ERF2/ZDHHC9 subfamily.</text>
</comment>
<reference evidence="14" key="1">
    <citation type="submission" date="2022-10" db="EMBL/GenBank/DDBJ databases">
        <title>Tapping the CABI collections for fungal endophytes: first genome assemblies for Collariella, Neodidymelliopsis, Ascochyta clinopodiicola, Didymella pomorum, Didymosphaeria variabile, Neocosmospora piperis and Neocucurbitaria cava.</title>
        <authorList>
            <person name="Hill R."/>
        </authorList>
    </citation>
    <scope>NUCLEOTIDE SEQUENCE</scope>
    <source>
        <strain evidence="14">IMI 355082</strain>
    </source>
</reference>
<keyword evidence="4 11" id="KW-1133">Transmembrane helix</keyword>
<gene>
    <name evidence="14" type="primary">ERF2</name>
    <name evidence="14" type="ORF">N0V93_009586</name>
</gene>
<feature type="transmembrane region" description="Helical" evidence="11">
    <location>
        <begin position="364"/>
        <end position="385"/>
    </location>
</feature>
<keyword evidence="7" id="KW-0449">Lipoprotein</keyword>
<comment type="domain">
    <text evidence="11">The DHHC domain is required for palmitoyltransferase activity.</text>
</comment>
<comment type="subcellular location">
    <subcellularLocation>
        <location evidence="1">Endomembrane system</location>
        <topology evidence="1">Multi-pass membrane protein</topology>
    </subcellularLocation>
</comment>
<keyword evidence="5 11" id="KW-0472">Membrane</keyword>
<accession>A0A9W8YMB1</accession>
<feature type="compositionally biased region" description="Polar residues" evidence="12">
    <location>
        <begin position="20"/>
        <end position="38"/>
    </location>
</feature>
<dbReference type="EMBL" id="JAPEVB010000006">
    <property type="protein sequence ID" value="KAJ4386688.1"/>
    <property type="molecule type" value="Genomic_DNA"/>
</dbReference>
<organism evidence="14 15">
    <name type="scientific">Gnomoniopsis smithogilvyi</name>
    <dbReference type="NCBI Taxonomy" id="1191159"/>
    <lineage>
        <taxon>Eukaryota</taxon>
        <taxon>Fungi</taxon>
        <taxon>Dikarya</taxon>
        <taxon>Ascomycota</taxon>
        <taxon>Pezizomycotina</taxon>
        <taxon>Sordariomycetes</taxon>
        <taxon>Sordariomycetidae</taxon>
        <taxon>Diaporthales</taxon>
        <taxon>Gnomoniaceae</taxon>
        <taxon>Gnomoniopsis</taxon>
    </lineage>
</organism>
<dbReference type="InterPro" id="IPR001594">
    <property type="entry name" value="Palmitoyltrfase_DHHC"/>
</dbReference>
<feature type="compositionally biased region" description="Low complexity" evidence="12">
    <location>
        <begin position="109"/>
        <end position="126"/>
    </location>
</feature>
<keyword evidence="3 11" id="KW-0812">Transmembrane</keyword>
<feature type="compositionally biased region" description="Polar residues" evidence="12">
    <location>
        <begin position="60"/>
        <end position="71"/>
    </location>
</feature>
<dbReference type="InterPro" id="IPR039859">
    <property type="entry name" value="PFA4/ZDH16/20/ERF2-like"/>
</dbReference>
<keyword evidence="8 11" id="KW-0012">Acyltransferase</keyword>
<feature type="domain" description="Palmitoyltransferase DHHC" evidence="13">
    <location>
        <begin position="434"/>
        <end position="560"/>
    </location>
</feature>
<feature type="compositionally biased region" description="Basic and acidic residues" evidence="12">
    <location>
        <begin position="44"/>
        <end position="55"/>
    </location>
</feature>
<dbReference type="GO" id="GO:0019706">
    <property type="term" value="F:protein-cysteine S-palmitoyltransferase activity"/>
    <property type="evidence" value="ECO:0007669"/>
    <property type="project" value="UniProtKB-EC"/>
</dbReference>
<feature type="region of interest" description="Disordered" evidence="12">
    <location>
        <begin position="172"/>
        <end position="304"/>
    </location>
</feature>
<evidence type="ECO:0000256" key="8">
    <source>
        <dbReference type="ARBA" id="ARBA00023315"/>
    </source>
</evidence>
<keyword evidence="6" id="KW-0564">Palmitate</keyword>
<evidence type="ECO:0000256" key="4">
    <source>
        <dbReference type="ARBA" id="ARBA00022989"/>
    </source>
</evidence>
<evidence type="ECO:0000313" key="15">
    <source>
        <dbReference type="Proteomes" id="UP001140453"/>
    </source>
</evidence>
<evidence type="ECO:0000256" key="12">
    <source>
        <dbReference type="SAM" id="MobiDB-lite"/>
    </source>
</evidence>
<dbReference type="GO" id="GO:0005783">
    <property type="term" value="C:endoplasmic reticulum"/>
    <property type="evidence" value="ECO:0007669"/>
    <property type="project" value="TreeGrafter"/>
</dbReference>
<evidence type="ECO:0000259" key="13">
    <source>
        <dbReference type="Pfam" id="PF01529"/>
    </source>
</evidence>
<evidence type="ECO:0000256" key="9">
    <source>
        <dbReference type="ARBA" id="ARBA00023463"/>
    </source>
</evidence>
<evidence type="ECO:0000256" key="7">
    <source>
        <dbReference type="ARBA" id="ARBA00023288"/>
    </source>
</evidence>
<evidence type="ECO:0000256" key="10">
    <source>
        <dbReference type="ARBA" id="ARBA00048048"/>
    </source>
</evidence>
<feature type="compositionally biased region" description="Basic and acidic residues" evidence="12">
    <location>
        <begin position="222"/>
        <end position="241"/>
    </location>
</feature>
<feature type="region of interest" description="Disordered" evidence="12">
    <location>
        <begin position="1"/>
        <end position="145"/>
    </location>
</feature>
<proteinExistence type="inferred from homology"/>
<evidence type="ECO:0000256" key="2">
    <source>
        <dbReference type="ARBA" id="ARBA00022679"/>
    </source>
</evidence>
<protein>
    <recommendedName>
        <fullName evidence="11">Palmitoyltransferase</fullName>
        <ecNumber evidence="11">2.3.1.225</ecNumber>
    </recommendedName>
</protein>
<dbReference type="EC" id="2.3.1.225" evidence="11"/>
<sequence>MASRDGSRANTPAADVDNDTFPQYPNTTGPPSIISSRMTDIETEDGREHDGRPSYRDSAGPSQTGTNNAGIPTQRPGGRPHPTLLRRGLSGKRASLAGSIGANSTSTGRPASAASRSHVPSVSSSAFFRPMSSQKLQAQRGVTRPSTMGRHMELADNGVEVIGANVVRHSITSNTPSGRVITDEPPPSRGTEMTGRETFDRQTFTANTRDSVTDSVRPLHKKPAEEKDLTVKVDPPLEERSGQPSPFTPNSIRSSFMLRNNAGSHASNRNREGAEKLGSVDSAPEYQGDGARDQTNTTSDRKPVRNVGRNWEYFTGNTIFCLGGRLQNTRSRPVNVATGALVIIPCILFFVFSAKDLWFDVSPAVPIVFAYLTFVCVSSFFHASLTDPGILPRNLHQNPPPDLNEDPLRLAPPSTDWTLIKSAESSTAAMEVPTKYCKTCQIWRPPRTHHCRMCDNCIETADHHCVWLNNCVGRRNYRYFFTFVSSATLLAIYLVGASLAQILVYMNRQKVTFPQAINHDPVPFAMVIYGFIGFLYPAALMGYHMFLMARGETTREFLNSHKFLKKDRFRTFTQGSWYKNWVVVLCRPRPPTYYHFKRRYNAGDQRLATMRLRERKRMAKQQRGQEAVELHEIPARGFEGPTALKDEARKQ</sequence>
<dbReference type="AlphaFoldDB" id="A0A9W8YMB1"/>
<dbReference type="GO" id="GO:0005794">
    <property type="term" value="C:Golgi apparatus"/>
    <property type="evidence" value="ECO:0007669"/>
    <property type="project" value="TreeGrafter"/>
</dbReference>
<evidence type="ECO:0000313" key="14">
    <source>
        <dbReference type="EMBL" id="KAJ4386688.1"/>
    </source>
</evidence>